<dbReference type="InterPro" id="IPR048469">
    <property type="entry name" value="YchJ-like_M"/>
</dbReference>
<dbReference type="InterPro" id="IPR004027">
    <property type="entry name" value="SEC_C_motif"/>
</dbReference>
<dbReference type="RefSeq" id="WP_344210328.1">
    <property type="nucleotide sequence ID" value="NZ_BAAAOS010000007.1"/>
</dbReference>
<evidence type="ECO:0000313" key="4">
    <source>
        <dbReference type="EMBL" id="GAA1558995.1"/>
    </source>
</evidence>
<organism evidence="4 5">
    <name type="scientific">Kribbella sancticallisti</name>
    <dbReference type="NCBI Taxonomy" id="460087"/>
    <lineage>
        <taxon>Bacteria</taxon>
        <taxon>Bacillati</taxon>
        <taxon>Actinomycetota</taxon>
        <taxon>Actinomycetes</taxon>
        <taxon>Propionibacteriales</taxon>
        <taxon>Kribbellaceae</taxon>
        <taxon>Kribbella</taxon>
    </lineage>
</organism>
<keyword evidence="5" id="KW-1185">Reference proteome</keyword>
<dbReference type="Pfam" id="PF02810">
    <property type="entry name" value="SEC-C"/>
    <property type="match status" value="1"/>
</dbReference>
<dbReference type="SUPFAM" id="SSF54427">
    <property type="entry name" value="NTF2-like"/>
    <property type="match status" value="1"/>
</dbReference>
<feature type="domain" description="YchJ-like middle NTF2-like" evidence="3">
    <location>
        <begin position="37"/>
        <end position="130"/>
    </location>
</feature>
<dbReference type="InterPro" id="IPR032710">
    <property type="entry name" value="NTF2-like_dom_sf"/>
</dbReference>
<dbReference type="EMBL" id="BAAAOS010000007">
    <property type="protein sequence ID" value="GAA1558995.1"/>
    <property type="molecule type" value="Genomic_DNA"/>
</dbReference>
<evidence type="ECO:0000256" key="1">
    <source>
        <dbReference type="ARBA" id="ARBA00010839"/>
    </source>
</evidence>
<dbReference type="HAMAP" id="MF_00612">
    <property type="entry name" value="UPF0225"/>
    <property type="match status" value="1"/>
</dbReference>
<accession>A0ABP4NB20</accession>
<dbReference type="PANTHER" id="PTHR33747:SF1">
    <property type="entry name" value="ADENYLATE CYCLASE-ASSOCIATED CAP C-TERMINAL DOMAIN-CONTAINING PROTEIN"/>
    <property type="match status" value="1"/>
</dbReference>
<dbReference type="Pfam" id="PF17775">
    <property type="entry name" value="YchJ_M-like"/>
    <property type="match status" value="1"/>
</dbReference>
<evidence type="ECO:0000259" key="3">
    <source>
        <dbReference type="Pfam" id="PF17775"/>
    </source>
</evidence>
<reference evidence="5" key="1">
    <citation type="journal article" date="2019" name="Int. J. Syst. Evol. Microbiol.">
        <title>The Global Catalogue of Microorganisms (GCM) 10K type strain sequencing project: providing services to taxonomists for standard genome sequencing and annotation.</title>
        <authorList>
            <consortium name="The Broad Institute Genomics Platform"/>
            <consortium name="The Broad Institute Genome Sequencing Center for Infectious Disease"/>
            <person name="Wu L."/>
            <person name="Ma J."/>
        </authorList>
    </citation>
    <scope>NUCLEOTIDE SEQUENCE [LARGE SCALE GENOMIC DNA]</scope>
    <source>
        <strain evidence="5">JCM 14969</strain>
    </source>
</reference>
<sequence>MAKRSDRRAVASCPCGSGAPYDQCCGALHQGRAAAATAEQLMRSRYAAFVVGDADYLLRTWATATRPPDLSLDNDLRWTGLEILATTAGTPFHTEGSVEFRAGFIADGHPGDQYEHSRFVREDGLWVYVEAL</sequence>
<dbReference type="Gene3D" id="3.10.450.50">
    <property type="match status" value="1"/>
</dbReference>
<name>A0ABP4NB20_9ACTN</name>
<proteinExistence type="inferred from homology"/>
<evidence type="ECO:0000256" key="2">
    <source>
        <dbReference type="HAMAP-Rule" id="MF_00612"/>
    </source>
</evidence>
<dbReference type="Proteomes" id="UP001500393">
    <property type="component" value="Unassembled WGS sequence"/>
</dbReference>
<protein>
    <recommendedName>
        <fullName evidence="2">UPF0225 protein GCM10009789_10520</fullName>
    </recommendedName>
</protein>
<dbReference type="InterPro" id="IPR023006">
    <property type="entry name" value="YchJ-like"/>
</dbReference>
<comment type="caution">
    <text evidence="4">The sequence shown here is derived from an EMBL/GenBank/DDBJ whole genome shotgun (WGS) entry which is preliminary data.</text>
</comment>
<comment type="similarity">
    <text evidence="1 2">Belongs to the UPF0225 family.</text>
</comment>
<evidence type="ECO:0000313" key="5">
    <source>
        <dbReference type="Proteomes" id="UP001500393"/>
    </source>
</evidence>
<dbReference type="PANTHER" id="PTHR33747">
    <property type="entry name" value="UPF0225 PROTEIN SCO1677"/>
    <property type="match status" value="1"/>
</dbReference>
<gene>
    <name evidence="4" type="ORF">GCM10009789_10520</name>
</gene>